<proteinExistence type="predicted"/>
<gene>
    <name evidence="2" type="ORF">ADUPG1_008863</name>
</gene>
<name>A0ABQ5KVS6_9EUKA</name>
<dbReference type="EMBL" id="BQXS01011062">
    <property type="protein sequence ID" value="GKT35773.1"/>
    <property type="molecule type" value="Genomic_DNA"/>
</dbReference>
<sequence length="291" mass="32474">MEEIKSAFLPAIIPILNDILFKVNGGSDSTFIGCILKNVAYRPEWHDTHSQIRRVGGQKAFIDAVSRICPKFGELEKYPPTRGGLTRSVFRADPLVAVCTIRAWFKAETSSCTCKTLMGIVFHVLLPLSTTTAPKEFIVFSGNAFSANQYLDIDTTVVRGKKGTPMHATKSVRYWLVDWMPDTTPVLIGRKDIDAFGIGLNVRDISTHEHHRQRLQKVLLTLLQREGVRSPCLYSADADPKSEGANEDSAKHRHSSTVLTLRTIGSKVKQITSMEWASLLGPELMTRRHVI</sequence>
<keyword evidence="3" id="KW-1185">Reference proteome</keyword>
<evidence type="ECO:0000313" key="2">
    <source>
        <dbReference type="EMBL" id="GKT35773.1"/>
    </source>
</evidence>
<evidence type="ECO:0000313" key="3">
    <source>
        <dbReference type="Proteomes" id="UP001057375"/>
    </source>
</evidence>
<reference evidence="2" key="1">
    <citation type="submission" date="2022-03" db="EMBL/GenBank/DDBJ databases">
        <title>Draft genome sequence of Aduncisulcus paluster, a free-living microaerophilic Fornicata.</title>
        <authorList>
            <person name="Yuyama I."/>
            <person name="Kume K."/>
            <person name="Tamura T."/>
            <person name="Inagaki Y."/>
            <person name="Hashimoto T."/>
        </authorList>
    </citation>
    <scope>NUCLEOTIDE SEQUENCE</scope>
    <source>
        <strain evidence="2">NY0171</strain>
    </source>
</reference>
<dbReference type="Proteomes" id="UP001057375">
    <property type="component" value="Unassembled WGS sequence"/>
</dbReference>
<accession>A0ABQ5KVS6</accession>
<feature type="compositionally biased region" description="Basic and acidic residues" evidence="1">
    <location>
        <begin position="238"/>
        <end position="250"/>
    </location>
</feature>
<organism evidence="2 3">
    <name type="scientific">Aduncisulcus paluster</name>
    <dbReference type="NCBI Taxonomy" id="2918883"/>
    <lineage>
        <taxon>Eukaryota</taxon>
        <taxon>Metamonada</taxon>
        <taxon>Carpediemonas-like organisms</taxon>
        <taxon>Aduncisulcus</taxon>
    </lineage>
</organism>
<feature type="region of interest" description="Disordered" evidence="1">
    <location>
        <begin position="234"/>
        <end position="254"/>
    </location>
</feature>
<evidence type="ECO:0000256" key="1">
    <source>
        <dbReference type="SAM" id="MobiDB-lite"/>
    </source>
</evidence>
<protein>
    <submittedName>
        <fullName evidence="2">Uncharacterized protein</fullName>
    </submittedName>
</protein>
<comment type="caution">
    <text evidence="2">The sequence shown here is derived from an EMBL/GenBank/DDBJ whole genome shotgun (WGS) entry which is preliminary data.</text>
</comment>